<proteinExistence type="predicted"/>
<dbReference type="AlphaFoldDB" id="A0A0A9W7M8"/>
<evidence type="ECO:0000313" key="1">
    <source>
        <dbReference type="EMBL" id="JAG02488.1"/>
    </source>
</evidence>
<dbReference type="Gene3D" id="3.30.70.330">
    <property type="match status" value="1"/>
</dbReference>
<dbReference type="InterPro" id="IPR035979">
    <property type="entry name" value="RBD_domain_sf"/>
</dbReference>
<sequence>MIVLQNLPLTYSVRDIIDTVSKYGTIVVAEIFRNHTKAFYAKNSFTKKVSPYFAHIYFRDAESVAKILTKSTERFGITIQKQAVYPIHSSKHISLLLTNLPHDVGSYTLKNFLRKETDNNVTGFDIRSIIFKRNIYDSSKYAHIEFTTHEAADTVYRSLLQNQ</sequence>
<dbReference type="CDD" id="cd00590">
    <property type="entry name" value="RRM_SF"/>
    <property type="match status" value="2"/>
</dbReference>
<reference evidence="1" key="1">
    <citation type="journal article" date="2014" name="PLoS ONE">
        <title>Transcriptome-Based Identification of ABC Transporters in the Western Tarnished Plant Bug Lygus hesperus.</title>
        <authorList>
            <person name="Hull J.J."/>
            <person name="Chaney K."/>
            <person name="Geib S.M."/>
            <person name="Fabrick J.A."/>
            <person name="Brent C.S."/>
            <person name="Walsh D."/>
            <person name="Lavine L.C."/>
        </authorList>
    </citation>
    <scope>NUCLEOTIDE SEQUENCE</scope>
</reference>
<gene>
    <name evidence="1" type="primary">POL2_3</name>
    <name evidence="2" type="synonym">POL2_4</name>
    <name evidence="2" type="ORF">CM83_986</name>
    <name evidence="1" type="ORF">CM83_988</name>
</gene>
<dbReference type="GO" id="GO:0003676">
    <property type="term" value="F:nucleic acid binding"/>
    <property type="evidence" value="ECO:0007669"/>
    <property type="project" value="InterPro"/>
</dbReference>
<name>A0A0A9W7M8_LYGHE</name>
<evidence type="ECO:0000313" key="2">
    <source>
        <dbReference type="EMBL" id="JAG24551.1"/>
    </source>
</evidence>
<dbReference type="SUPFAM" id="SSF54928">
    <property type="entry name" value="RNA-binding domain, RBD"/>
    <property type="match status" value="1"/>
</dbReference>
<reference evidence="1" key="2">
    <citation type="submission" date="2014-07" db="EMBL/GenBank/DDBJ databases">
        <authorList>
            <person name="Hull J."/>
        </authorList>
    </citation>
    <scope>NUCLEOTIDE SEQUENCE</scope>
</reference>
<protein>
    <submittedName>
        <fullName evidence="1">DNA polymerase epsilon catalytic subunit A</fullName>
    </submittedName>
</protein>
<dbReference type="InterPro" id="IPR012677">
    <property type="entry name" value="Nucleotide-bd_a/b_plait_sf"/>
</dbReference>
<dbReference type="EMBL" id="GBHO01019053">
    <property type="protein sequence ID" value="JAG24551.1"/>
    <property type="molecule type" value="Transcribed_RNA"/>
</dbReference>
<organism evidence="1">
    <name type="scientific">Lygus hesperus</name>
    <name type="common">Western plant bug</name>
    <dbReference type="NCBI Taxonomy" id="30085"/>
    <lineage>
        <taxon>Eukaryota</taxon>
        <taxon>Metazoa</taxon>
        <taxon>Ecdysozoa</taxon>
        <taxon>Arthropoda</taxon>
        <taxon>Hexapoda</taxon>
        <taxon>Insecta</taxon>
        <taxon>Pterygota</taxon>
        <taxon>Neoptera</taxon>
        <taxon>Paraneoptera</taxon>
        <taxon>Hemiptera</taxon>
        <taxon>Heteroptera</taxon>
        <taxon>Panheteroptera</taxon>
        <taxon>Cimicomorpha</taxon>
        <taxon>Miridae</taxon>
        <taxon>Mirini</taxon>
        <taxon>Lygus</taxon>
    </lineage>
</organism>
<accession>A0A0A9W7M8</accession>
<dbReference type="EMBL" id="GBHO01041116">
    <property type="protein sequence ID" value="JAG02488.1"/>
    <property type="molecule type" value="Transcribed_RNA"/>
</dbReference>